<dbReference type="KEGG" id="vpi:BW732_02015"/>
<feature type="binding site" evidence="4">
    <location>
        <position position="165"/>
    </location>
    <ligand>
        <name>Zn(2+)</name>
        <dbReference type="ChEBI" id="CHEBI:29105"/>
        <label>1</label>
        <note>catalytic</note>
    </ligand>
</feature>
<dbReference type="NCBIfam" id="NF047419">
    <property type="entry name" value="RNase_J1_RnjA"/>
    <property type="match status" value="1"/>
</dbReference>
<evidence type="ECO:0000313" key="5">
    <source>
        <dbReference type="EMBL" id="AQP53123.1"/>
    </source>
</evidence>
<evidence type="ECO:0000256" key="1">
    <source>
        <dbReference type="HAMAP-Rule" id="MF_01491"/>
    </source>
</evidence>
<dbReference type="SUPFAM" id="SSF56281">
    <property type="entry name" value="Metallo-hydrolase/oxidoreductase"/>
    <property type="match status" value="1"/>
</dbReference>
<dbReference type="InterPro" id="IPR041636">
    <property type="entry name" value="RNase_J_C"/>
</dbReference>
<dbReference type="Gene3D" id="3.10.20.580">
    <property type="match status" value="1"/>
</dbReference>
<feature type="binding site" evidence="4">
    <location>
        <position position="75"/>
    </location>
    <ligand>
        <name>Zn(2+)</name>
        <dbReference type="ChEBI" id="CHEBI:29105"/>
        <label>1</label>
        <note>catalytic</note>
    </ligand>
</feature>
<feature type="binding site" evidence="4">
    <location>
        <position position="80"/>
    </location>
    <ligand>
        <name>Zn(2+)</name>
        <dbReference type="ChEBI" id="CHEBI:29105"/>
        <label>1</label>
        <note>catalytic</note>
    </ligand>
</feature>
<keyword evidence="1" id="KW-0255">Endonuclease</keyword>
<dbReference type="Gene3D" id="3.60.15.10">
    <property type="entry name" value="Ribonuclease Z/Hydroxyacylglutathione hydrolase-like"/>
    <property type="match status" value="1"/>
</dbReference>
<dbReference type="InterPro" id="IPR001279">
    <property type="entry name" value="Metallo-B-lactamas"/>
</dbReference>
<dbReference type="InterPro" id="IPR011108">
    <property type="entry name" value="RMMBL"/>
</dbReference>
<dbReference type="STRING" id="633807.BW732_02015"/>
<dbReference type="Pfam" id="PF17770">
    <property type="entry name" value="RNase_J_C"/>
    <property type="match status" value="1"/>
</dbReference>
<keyword evidence="4" id="KW-0106">Calcium</keyword>
<dbReference type="RefSeq" id="WP_077275220.1">
    <property type="nucleotide sequence ID" value="NZ_CP019609.1"/>
</dbReference>
<comment type="subcellular location">
    <subcellularLocation>
        <location evidence="1">Cytoplasm</location>
    </subcellularLocation>
</comment>
<accession>A0A1Q2D458</accession>
<dbReference type="PROSITE" id="PS01292">
    <property type="entry name" value="UPF0036"/>
    <property type="match status" value="1"/>
</dbReference>
<reference evidence="5 6" key="1">
    <citation type="journal article" date="2010" name="Int. J. Syst. Evol. Microbiol.">
        <title>Vagococcus penaei sp. nov., isolated from spoilage microbiota of cooked shrimp (Penaeus vannamei).</title>
        <authorList>
            <person name="Jaffres E."/>
            <person name="Prevost H."/>
            <person name="Rossero A."/>
            <person name="Joffraud J.J."/>
            <person name="Dousset X."/>
        </authorList>
    </citation>
    <scope>NUCLEOTIDE SEQUENCE [LARGE SCALE GENOMIC DNA]</scope>
    <source>
        <strain evidence="5 6">CD276</strain>
    </source>
</reference>
<dbReference type="Proteomes" id="UP000188246">
    <property type="component" value="Chromosome"/>
</dbReference>
<keyword evidence="1" id="KW-0694">RNA-binding</keyword>
<keyword evidence="1" id="KW-0963">Cytoplasm</keyword>
<dbReference type="CDD" id="cd07714">
    <property type="entry name" value="RNaseJ_MBL-fold"/>
    <property type="match status" value="1"/>
</dbReference>
<dbReference type="OrthoDB" id="9758375at2"/>
<evidence type="ECO:0000313" key="6">
    <source>
        <dbReference type="Proteomes" id="UP000188246"/>
    </source>
</evidence>
<proteinExistence type="inferred from homology"/>
<dbReference type="HAMAP" id="MF_01491">
    <property type="entry name" value="RNase_J_bact"/>
    <property type="match status" value="1"/>
</dbReference>
<dbReference type="InterPro" id="IPR055132">
    <property type="entry name" value="RNase_J_b_CASP"/>
</dbReference>
<dbReference type="PIRSF" id="PIRSF004803">
    <property type="entry name" value="RnjA"/>
    <property type="match status" value="1"/>
</dbReference>
<dbReference type="InterPro" id="IPR030854">
    <property type="entry name" value="RNase_J_bac"/>
</dbReference>
<dbReference type="AlphaFoldDB" id="A0A1Q2D458"/>
<gene>
    <name evidence="1" type="primary">rnj</name>
    <name evidence="5" type="ORF">BW732_02015</name>
</gene>
<comment type="similarity">
    <text evidence="1">Belongs to the metallo-beta-lactamase superfamily. RNA-metabolizing metallo-beta-lactamase-like family. Bacterial RNase J subfamily.</text>
</comment>
<dbReference type="GO" id="GO:0004521">
    <property type="term" value="F:RNA endonuclease activity"/>
    <property type="evidence" value="ECO:0007669"/>
    <property type="project" value="UniProtKB-UniRule"/>
</dbReference>
<keyword evidence="1" id="KW-0269">Exonuclease</keyword>
<feature type="binding site" evidence="4">
    <location>
        <position position="391"/>
    </location>
    <ligand>
        <name>Zn(2+)</name>
        <dbReference type="ChEBI" id="CHEBI:29105"/>
        <label>1</label>
        <note>catalytic</note>
    </ligand>
</feature>
<evidence type="ECO:0000256" key="3">
    <source>
        <dbReference type="PIRSR" id="PIRSR004803-2"/>
    </source>
</evidence>
<dbReference type="Pfam" id="PF00753">
    <property type="entry name" value="Lactamase_B"/>
    <property type="match status" value="1"/>
</dbReference>
<dbReference type="GO" id="GO:0003723">
    <property type="term" value="F:RNA binding"/>
    <property type="evidence" value="ECO:0007669"/>
    <property type="project" value="UniProtKB-UniRule"/>
</dbReference>
<dbReference type="GO" id="GO:0008270">
    <property type="term" value="F:zinc ion binding"/>
    <property type="evidence" value="ECO:0007669"/>
    <property type="project" value="InterPro"/>
</dbReference>
<keyword evidence="4" id="KW-0479">Metal-binding</keyword>
<feature type="binding site" evidence="4">
    <location>
        <position position="79"/>
    </location>
    <ligand>
        <name>Zn(2+)</name>
        <dbReference type="ChEBI" id="CHEBI:29105"/>
        <label>2</label>
        <note>catalytic</note>
    </ligand>
</feature>
<keyword evidence="4" id="KW-0862">Zinc</keyword>
<keyword evidence="1" id="KW-0540">Nuclease</keyword>
<dbReference type="PANTHER" id="PTHR43694:SF1">
    <property type="entry name" value="RIBONUCLEASE J"/>
    <property type="match status" value="1"/>
</dbReference>
<dbReference type="EMBL" id="CP019609">
    <property type="protein sequence ID" value="AQP53123.1"/>
    <property type="molecule type" value="Genomic_DNA"/>
</dbReference>
<feature type="binding site" evidence="4">
    <location>
        <position position="50"/>
    </location>
    <ligand>
        <name>Ca(2+)</name>
        <dbReference type="ChEBI" id="CHEBI:29108"/>
    </ligand>
</feature>
<dbReference type="Pfam" id="PF07521">
    <property type="entry name" value="RMMBL"/>
    <property type="match status" value="1"/>
</dbReference>
<dbReference type="NCBIfam" id="TIGR00649">
    <property type="entry name" value="MG423"/>
    <property type="match status" value="1"/>
</dbReference>
<evidence type="ECO:0000256" key="4">
    <source>
        <dbReference type="PIRSR" id="PIRSR004803-3"/>
    </source>
</evidence>
<dbReference type="SMART" id="SM00849">
    <property type="entry name" value="Lactamase_B"/>
    <property type="match status" value="1"/>
</dbReference>
<feature type="active site" description="Proton acceptor" evidence="2">
    <location>
        <position position="369"/>
    </location>
</feature>
<evidence type="ECO:0000256" key="2">
    <source>
        <dbReference type="PIRSR" id="PIRSR004803-1"/>
    </source>
</evidence>
<sequence length="558" mass="61340">MKVHIKNNETGIFGLGGLGEIGKNMYGVQFQDEIIIIDAGIKFPEDELLGIDYVIPDYHYILKNLNKVKALVITHGHEDHIGGVPFLLKQANIPIYAGPLALALIRNKLDEHGLLRDAELHEVNENSVIKFRKTTVSFYRTTHSIPEANGVVVKTPSGNIVYSGDFKFDFTPVGEPADLHRMARLGEEGVLCLLSDSTNAEIPEFTKSEKLIGESILRIVEKVDGRVIFATFASNIFRLQQTCEAAVKTGRKVAVFGRSMENALVNGRSLGYITAPEETFIDGRDINQYAANEIMILCTGSQGEPMAALSRIANGTHRQISIQPDDTVIFSSSPIPGNTTSVNRLINLLSEAGANVIHGKVNNIHTSGHGGQQEQKLLLRLLKPKYFVPVHGEYRMLNVHSQSAQATGIPKENCFILGNGDVLALTSDSARRAGHFNADDVYVDGNGIGDIGNIVLRDRRILSEDGIVLAVATVNYATQTIVAGPDILSRGFIYMRESGELIQETQRLLFNAIRKALKRPNCDEAMLNEVIISAVQPFLIEKTERHPMIIPMVLEDQS</sequence>
<name>A0A1Q2D458_9ENTE</name>
<feature type="binding site" evidence="3">
    <location>
        <begin position="233"/>
        <end position="235"/>
    </location>
    <ligand>
        <name>substrate</name>
    </ligand>
</feature>
<comment type="cofactor">
    <cofactor evidence="4">
        <name>Ca(2+)</name>
        <dbReference type="ChEBI" id="CHEBI:29108"/>
    </cofactor>
    <text evidence="4">Binds 1 Ca(2+) cation per subunit. Seen in 1 crystal structure, it is not clear if it is physiologically important.</text>
</comment>
<comment type="cofactor">
    <cofactor evidence="4">
        <name>Zn(2+)</name>
        <dbReference type="ChEBI" id="CHEBI:29105"/>
    </cofactor>
    <text evidence="4">Binds 2 Zn(2+) ions per subunit. It is not clear if Zn(2+) or Mg(2+) is physiologically important.</text>
</comment>
<dbReference type="Pfam" id="PF22505">
    <property type="entry name" value="RNase_J_b_CASP"/>
    <property type="match status" value="1"/>
</dbReference>
<dbReference type="Gene3D" id="3.40.50.10710">
    <property type="entry name" value="Metallo-hydrolase/oxidoreductase"/>
    <property type="match status" value="1"/>
</dbReference>
<dbReference type="GO" id="GO:0005737">
    <property type="term" value="C:cytoplasm"/>
    <property type="evidence" value="ECO:0007669"/>
    <property type="project" value="UniProtKB-SubCell"/>
</dbReference>
<comment type="subunit">
    <text evidence="1">Homodimer, may be a subunit of the RNA degradosome.</text>
</comment>
<dbReference type="InterPro" id="IPR001587">
    <property type="entry name" value="RNase_J_CS"/>
</dbReference>
<dbReference type="PANTHER" id="PTHR43694">
    <property type="entry name" value="RIBONUCLEASE J"/>
    <property type="match status" value="1"/>
</dbReference>
<feature type="binding site" evidence="4">
    <location>
        <position position="444"/>
    </location>
    <ligand>
        <name>Ca(2+)</name>
        <dbReference type="ChEBI" id="CHEBI:29108"/>
    </ligand>
</feature>
<feature type="active site" description="Proton donor" evidence="2">
    <location>
        <position position="196"/>
    </location>
</feature>
<dbReference type="GO" id="GO:0006364">
    <property type="term" value="P:rRNA processing"/>
    <property type="evidence" value="ECO:0007669"/>
    <property type="project" value="UniProtKB-UniRule"/>
</dbReference>
<keyword evidence="1" id="KW-0698">rRNA processing</keyword>
<comment type="function">
    <text evidence="1">An RNase that has 5'-3' exonuclease and possibly endonuclease activity. Involved in maturation of rRNA and in some organisms also mRNA maturation and/or decay.</text>
</comment>
<keyword evidence="1" id="KW-0378">Hydrolase</keyword>
<dbReference type="InterPro" id="IPR004613">
    <property type="entry name" value="RNase_J"/>
</dbReference>
<feature type="binding site" evidence="4">
    <location>
        <position position="77"/>
    </location>
    <ligand>
        <name>Zn(2+)</name>
        <dbReference type="ChEBI" id="CHEBI:29105"/>
        <label>1</label>
        <note>catalytic</note>
    </ligand>
</feature>
<dbReference type="InterPro" id="IPR042173">
    <property type="entry name" value="RNase_J_2"/>
</dbReference>
<keyword evidence="6" id="KW-1185">Reference proteome</keyword>
<protein>
    <recommendedName>
        <fullName evidence="1">Ribonuclease J</fullName>
        <shortName evidence="1">RNase J</shortName>
        <ecNumber evidence="1">3.1.-.-</ecNumber>
    </recommendedName>
</protein>
<feature type="binding site" evidence="4">
    <location>
        <position position="143"/>
    </location>
    <ligand>
        <name>Zn(2+)</name>
        <dbReference type="ChEBI" id="CHEBI:29105"/>
        <label>1</label>
        <note>catalytic</note>
    </ligand>
</feature>
<feature type="binding site" evidence="4">
    <location>
        <position position="52"/>
    </location>
    <ligand>
        <name>Ca(2+)</name>
        <dbReference type="ChEBI" id="CHEBI:29108"/>
    </ligand>
</feature>
<dbReference type="EC" id="3.1.-.-" evidence="1"/>
<dbReference type="GO" id="GO:0004534">
    <property type="term" value="F:5'-3' RNA exonuclease activity"/>
    <property type="evidence" value="ECO:0007669"/>
    <property type="project" value="UniProtKB-UniRule"/>
</dbReference>
<dbReference type="InterPro" id="IPR036866">
    <property type="entry name" value="RibonucZ/Hydroxyglut_hydro"/>
</dbReference>
<organism evidence="5 6">
    <name type="scientific">Vagococcus penaei</name>
    <dbReference type="NCBI Taxonomy" id="633807"/>
    <lineage>
        <taxon>Bacteria</taxon>
        <taxon>Bacillati</taxon>
        <taxon>Bacillota</taxon>
        <taxon>Bacilli</taxon>
        <taxon>Lactobacillales</taxon>
        <taxon>Enterococcaceae</taxon>
        <taxon>Vagococcus</taxon>
    </lineage>
</organism>
<feature type="binding site" evidence="1 3">
    <location>
        <begin position="365"/>
        <end position="369"/>
    </location>
    <ligand>
        <name>substrate</name>
    </ligand>
</feature>